<dbReference type="EMBL" id="NNBW01000352">
    <property type="protein sequence ID" value="OYL22064.1"/>
    <property type="molecule type" value="Genomic_DNA"/>
</dbReference>
<dbReference type="GO" id="GO:0003824">
    <property type="term" value="F:catalytic activity"/>
    <property type="evidence" value="ECO:0007669"/>
    <property type="project" value="InterPro"/>
</dbReference>
<evidence type="ECO:0000313" key="3">
    <source>
        <dbReference type="Proteomes" id="UP000214939"/>
    </source>
</evidence>
<sequence>LRGNPTLREVLQRTRQMALAAYAHQDLPFDQVVEAVNPQRSLSRNPLFDIVVHVREQMPQDDVIDTGPDG</sequence>
<dbReference type="RefSeq" id="WP_146657540.1">
    <property type="nucleotide sequence ID" value="NZ_NNBW01000352.1"/>
</dbReference>
<dbReference type="Proteomes" id="UP000214939">
    <property type="component" value="Unassembled WGS sequence"/>
</dbReference>
<feature type="non-terminal residue" evidence="2">
    <location>
        <position position="70"/>
    </location>
</feature>
<dbReference type="Gene3D" id="3.30.559.30">
    <property type="entry name" value="Nonribosomal peptide synthetase, condensation domain"/>
    <property type="match status" value="1"/>
</dbReference>
<dbReference type="AlphaFoldDB" id="A0AA44MVU8"/>
<name>A0AA44MVU8_STREE</name>
<accession>A0AA44MVU8</accession>
<gene>
    <name evidence="2" type="ORF">A5N45_12145</name>
</gene>
<feature type="non-terminal residue" evidence="2">
    <location>
        <position position="1"/>
    </location>
</feature>
<comment type="caution">
    <text evidence="2">The sequence shown here is derived from an EMBL/GenBank/DDBJ whole genome shotgun (WGS) entry which is preliminary data.</text>
</comment>
<proteinExistence type="predicted"/>
<reference evidence="2 3" key="1">
    <citation type="submission" date="2017-07" db="EMBL/GenBank/DDBJ databases">
        <title>Invasive disease caused simultaneously by more than one serotype of Streptococcus pneumoniae, South Africa.</title>
        <authorList>
            <person name="Ndlangisa K."/>
            <person name="Du Plessis M."/>
            <person name="Von Gottberg A."/>
        </authorList>
    </citation>
    <scope>NUCLEOTIDE SEQUENCE [LARGE SCALE GENOMIC DNA]</scope>
    <source>
        <strain evidence="2 3">8227-15B</strain>
    </source>
</reference>
<dbReference type="SUPFAM" id="SSF52777">
    <property type="entry name" value="CoA-dependent acyltransferases"/>
    <property type="match status" value="1"/>
</dbReference>
<protein>
    <recommendedName>
        <fullName evidence="1">Condensation domain-containing protein</fullName>
    </recommendedName>
</protein>
<evidence type="ECO:0000259" key="1">
    <source>
        <dbReference type="Pfam" id="PF00668"/>
    </source>
</evidence>
<organism evidence="2 3">
    <name type="scientific">Streptococcus pneumoniae</name>
    <dbReference type="NCBI Taxonomy" id="1313"/>
    <lineage>
        <taxon>Bacteria</taxon>
        <taxon>Bacillati</taxon>
        <taxon>Bacillota</taxon>
        <taxon>Bacilli</taxon>
        <taxon>Lactobacillales</taxon>
        <taxon>Streptococcaceae</taxon>
        <taxon>Streptococcus</taxon>
    </lineage>
</organism>
<evidence type="ECO:0000313" key="2">
    <source>
        <dbReference type="EMBL" id="OYL22064.1"/>
    </source>
</evidence>
<feature type="domain" description="Condensation" evidence="1">
    <location>
        <begin position="4"/>
        <end position="60"/>
    </location>
</feature>
<dbReference type="Pfam" id="PF00668">
    <property type="entry name" value="Condensation"/>
    <property type="match status" value="1"/>
</dbReference>
<dbReference type="InterPro" id="IPR001242">
    <property type="entry name" value="Condensation_dom"/>
</dbReference>